<sequence length="220" mass="24985">MSNHQVQLIKAPDAKYSKQMMFSRLRQHQHQPLDNLKMVKVWIRGGKTQVDPGNSMFGQAVARALASKSQKFQKGDSVIGLANWTLYQTISDAKLHLVQRGGDIDDLTGYSFLGPLGISELTAYVKLEAIGNPKQEKLQLSLQLLEPLEKLQSNWLKHFIYAKSLELTMVQKNVIILKTQLGAHDCIDYNNQKSQQKTQRIKTQSNPYFDNEVGEMLDEI</sequence>
<name>A0A8S1YIT2_PAROT</name>
<proteinExistence type="predicted"/>
<dbReference type="InterPro" id="IPR045010">
    <property type="entry name" value="MDR_fam"/>
</dbReference>
<dbReference type="AlphaFoldDB" id="A0A8S1YIT2"/>
<comment type="caution">
    <text evidence="1">The sequence shown here is derived from an EMBL/GenBank/DDBJ whole genome shotgun (WGS) entry which is preliminary data.</text>
</comment>
<dbReference type="Proteomes" id="UP000683925">
    <property type="component" value="Unassembled WGS sequence"/>
</dbReference>
<dbReference type="OrthoDB" id="447735at2759"/>
<dbReference type="PANTHER" id="PTHR43205">
    <property type="entry name" value="PROSTAGLANDIN REDUCTASE"/>
    <property type="match status" value="1"/>
</dbReference>
<evidence type="ECO:0000313" key="1">
    <source>
        <dbReference type="EMBL" id="CAD8214145.1"/>
    </source>
</evidence>
<dbReference type="PANTHER" id="PTHR43205:SF7">
    <property type="entry name" value="PROSTAGLANDIN REDUCTASE 1"/>
    <property type="match status" value="1"/>
</dbReference>
<dbReference type="EMBL" id="CAJJDP010000173">
    <property type="protein sequence ID" value="CAD8214145.1"/>
    <property type="molecule type" value="Genomic_DNA"/>
</dbReference>
<protein>
    <submittedName>
        <fullName evidence="1">Uncharacterized protein</fullName>
    </submittedName>
</protein>
<organism evidence="1 2">
    <name type="scientific">Paramecium octaurelia</name>
    <dbReference type="NCBI Taxonomy" id="43137"/>
    <lineage>
        <taxon>Eukaryota</taxon>
        <taxon>Sar</taxon>
        <taxon>Alveolata</taxon>
        <taxon>Ciliophora</taxon>
        <taxon>Intramacronucleata</taxon>
        <taxon>Oligohymenophorea</taxon>
        <taxon>Peniculida</taxon>
        <taxon>Parameciidae</taxon>
        <taxon>Paramecium</taxon>
    </lineage>
</organism>
<keyword evidence="2" id="KW-1185">Reference proteome</keyword>
<accession>A0A8S1YIT2</accession>
<dbReference type="GO" id="GO:0016628">
    <property type="term" value="F:oxidoreductase activity, acting on the CH-CH group of donors, NAD or NADP as acceptor"/>
    <property type="evidence" value="ECO:0007669"/>
    <property type="project" value="InterPro"/>
</dbReference>
<reference evidence="1" key="1">
    <citation type="submission" date="2021-01" db="EMBL/GenBank/DDBJ databases">
        <authorList>
            <consortium name="Genoscope - CEA"/>
            <person name="William W."/>
        </authorList>
    </citation>
    <scope>NUCLEOTIDE SEQUENCE</scope>
</reference>
<gene>
    <name evidence="1" type="ORF">POCTA_138.1.T1700027</name>
</gene>
<evidence type="ECO:0000313" key="2">
    <source>
        <dbReference type="Proteomes" id="UP000683925"/>
    </source>
</evidence>